<dbReference type="GO" id="GO:0008933">
    <property type="term" value="F:peptidoglycan lytic transglycosylase activity"/>
    <property type="evidence" value="ECO:0007669"/>
    <property type="project" value="TreeGrafter"/>
</dbReference>
<dbReference type="AlphaFoldDB" id="A0A5N6AJR3"/>
<feature type="compositionally biased region" description="Acidic residues" evidence="1">
    <location>
        <begin position="413"/>
        <end position="469"/>
    </location>
</feature>
<accession>A0A5N6AJR3</accession>
<dbReference type="InterPro" id="IPR043426">
    <property type="entry name" value="MltB-like"/>
</dbReference>
<feature type="compositionally biased region" description="Basic and acidic residues" evidence="1">
    <location>
        <begin position="307"/>
        <end position="323"/>
    </location>
</feature>
<feature type="compositionally biased region" description="Acidic residues" evidence="1">
    <location>
        <begin position="367"/>
        <end position="406"/>
    </location>
</feature>
<name>A0A5N6AJR3_9ACTN</name>
<feature type="compositionally biased region" description="Acidic residues" evidence="1">
    <location>
        <begin position="324"/>
        <end position="358"/>
    </location>
</feature>
<organism evidence="3 4">
    <name type="scientific">Streptomyces mimosae</name>
    <dbReference type="NCBI Taxonomy" id="2586635"/>
    <lineage>
        <taxon>Bacteria</taxon>
        <taxon>Bacillati</taxon>
        <taxon>Actinomycetota</taxon>
        <taxon>Actinomycetes</taxon>
        <taxon>Kitasatosporales</taxon>
        <taxon>Streptomycetaceae</taxon>
        <taxon>Streptomyces</taxon>
    </lineage>
</organism>
<feature type="chain" id="PRO_5024305218" evidence="2">
    <location>
        <begin position="29"/>
        <end position="486"/>
    </location>
</feature>
<gene>
    <name evidence="3" type="ORF">FH607_005910</name>
</gene>
<sequence>MRISRIRRGVSGSAVAAAAMAALTASQASDVFSQDSSPPPEPAERSSAEEPDQEPGQAPVELPYHTDLPPLDGVEPDEDREDGQGGGSPLPDEAGIPATVLDAYRSAAARLAETDPGCRLDWEVLAAIGKVESGHARGGDVTADGTTVSPILGPVLNGDGFANISDTDGGAYDGDARYDRAVGPMQFIPSTWASWGTDGNGDGTADPNNVYDAALAAGLYLCANDRDLSNSDDLDQALLSYNRSWDYVRTVRSWLDYYRDGAHEVPDGEGSLPGSPGPGNPDDSGRPDERPDRGEPRPQRPGQGDEADPRPPAESDGEVRPTDPDEQQPEDPEEPEEPEEPGGEDPEDPGEDPDDPGEPGEPGEPQCPEDPEEPGDPDDPGEQPDEPGEPGEDDGTGTPEDPETPDEPGQSGEGDEGDEGEDGEEPGEGEECPDPDDPQDPDEPDNPDEPDSPDEPGEGDENGTDDSEADGSPQQAAPTPATRRAL</sequence>
<dbReference type="OrthoDB" id="9796191at2"/>
<dbReference type="Gene3D" id="1.10.530.10">
    <property type="match status" value="1"/>
</dbReference>
<dbReference type="CDD" id="cd13399">
    <property type="entry name" value="Slt35-like"/>
    <property type="match status" value="1"/>
</dbReference>
<reference evidence="3" key="1">
    <citation type="submission" date="2019-10" db="EMBL/GenBank/DDBJ databases">
        <title>Nonomuraea sp. nov., isolated from Phyllanthus amarus.</title>
        <authorList>
            <person name="Klykleung N."/>
            <person name="Tanasupawat S."/>
        </authorList>
    </citation>
    <scope>NUCLEOTIDE SEQUENCE [LARGE SCALE GENOMIC DNA]</scope>
    <source>
        <strain evidence="3">3MP-10</strain>
    </source>
</reference>
<keyword evidence="4" id="KW-1185">Reference proteome</keyword>
<protein>
    <submittedName>
        <fullName evidence="3">Uncharacterized protein</fullName>
    </submittedName>
</protein>
<evidence type="ECO:0000313" key="3">
    <source>
        <dbReference type="EMBL" id="KAB8168914.1"/>
    </source>
</evidence>
<dbReference type="PANTHER" id="PTHR30163">
    <property type="entry name" value="MEMBRANE-BOUND LYTIC MUREIN TRANSGLYCOSYLASE B"/>
    <property type="match status" value="1"/>
</dbReference>
<feature type="region of interest" description="Disordered" evidence="1">
    <location>
        <begin position="25"/>
        <end position="95"/>
    </location>
</feature>
<dbReference type="EMBL" id="VDLY02000003">
    <property type="protein sequence ID" value="KAB8168914.1"/>
    <property type="molecule type" value="Genomic_DNA"/>
</dbReference>
<feature type="signal peptide" evidence="2">
    <location>
        <begin position="1"/>
        <end position="28"/>
    </location>
</feature>
<dbReference type="SUPFAM" id="SSF53955">
    <property type="entry name" value="Lysozyme-like"/>
    <property type="match status" value="1"/>
</dbReference>
<dbReference type="PANTHER" id="PTHR30163:SF8">
    <property type="entry name" value="LYTIC MUREIN TRANSGLYCOSYLASE"/>
    <property type="match status" value="1"/>
</dbReference>
<evidence type="ECO:0000313" key="4">
    <source>
        <dbReference type="Proteomes" id="UP000314251"/>
    </source>
</evidence>
<proteinExistence type="predicted"/>
<keyword evidence="2" id="KW-0732">Signal</keyword>
<evidence type="ECO:0000256" key="2">
    <source>
        <dbReference type="SAM" id="SignalP"/>
    </source>
</evidence>
<feature type="compositionally biased region" description="Basic and acidic residues" evidence="1">
    <location>
        <begin position="283"/>
        <end position="298"/>
    </location>
</feature>
<evidence type="ECO:0000256" key="1">
    <source>
        <dbReference type="SAM" id="MobiDB-lite"/>
    </source>
</evidence>
<dbReference type="InterPro" id="IPR023346">
    <property type="entry name" value="Lysozyme-like_dom_sf"/>
</dbReference>
<dbReference type="Proteomes" id="UP000314251">
    <property type="component" value="Unassembled WGS sequence"/>
</dbReference>
<feature type="region of interest" description="Disordered" evidence="1">
    <location>
        <begin position="264"/>
        <end position="486"/>
    </location>
</feature>
<comment type="caution">
    <text evidence="3">The sequence shown here is derived from an EMBL/GenBank/DDBJ whole genome shotgun (WGS) entry which is preliminary data.</text>
</comment>
<dbReference type="GO" id="GO:0009253">
    <property type="term" value="P:peptidoglycan catabolic process"/>
    <property type="evidence" value="ECO:0007669"/>
    <property type="project" value="TreeGrafter"/>
</dbReference>